<name>A0ABN2NJ99_9PSEU</name>
<dbReference type="PANTHER" id="PTHR32196">
    <property type="entry name" value="ABC TRANSPORTER PERMEASE PROTEIN YPHD-RELATED-RELATED"/>
    <property type="match status" value="1"/>
</dbReference>
<feature type="transmembrane region" description="Helical" evidence="6">
    <location>
        <begin position="259"/>
        <end position="278"/>
    </location>
</feature>
<protein>
    <submittedName>
        <fullName evidence="7">ABC transporter permease</fullName>
    </submittedName>
</protein>
<evidence type="ECO:0000256" key="4">
    <source>
        <dbReference type="ARBA" id="ARBA00022989"/>
    </source>
</evidence>
<dbReference type="Proteomes" id="UP001500449">
    <property type="component" value="Unassembled WGS sequence"/>
</dbReference>
<dbReference type="InterPro" id="IPR001851">
    <property type="entry name" value="ABC_transp_permease"/>
</dbReference>
<keyword evidence="8" id="KW-1185">Reference proteome</keyword>
<dbReference type="EMBL" id="BAAAQK010000025">
    <property type="protein sequence ID" value="GAA1871727.1"/>
    <property type="molecule type" value="Genomic_DNA"/>
</dbReference>
<dbReference type="CDD" id="cd06579">
    <property type="entry name" value="TM_PBP1_transp_AraH_like"/>
    <property type="match status" value="1"/>
</dbReference>
<feature type="transmembrane region" description="Helical" evidence="6">
    <location>
        <begin position="284"/>
        <end position="305"/>
    </location>
</feature>
<keyword evidence="4 6" id="KW-1133">Transmembrane helix</keyword>
<feature type="transmembrane region" description="Helical" evidence="6">
    <location>
        <begin position="203"/>
        <end position="227"/>
    </location>
</feature>
<evidence type="ECO:0000256" key="1">
    <source>
        <dbReference type="ARBA" id="ARBA00004651"/>
    </source>
</evidence>
<feature type="transmembrane region" description="Helical" evidence="6">
    <location>
        <begin position="12"/>
        <end position="30"/>
    </location>
</feature>
<evidence type="ECO:0000256" key="2">
    <source>
        <dbReference type="ARBA" id="ARBA00022475"/>
    </source>
</evidence>
<keyword evidence="3 6" id="KW-0812">Transmembrane</keyword>
<organism evidence="7 8">
    <name type="scientific">Pseudonocardia ailaonensis</name>
    <dbReference type="NCBI Taxonomy" id="367279"/>
    <lineage>
        <taxon>Bacteria</taxon>
        <taxon>Bacillati</taxon>
        <taxon>Actinomycetota</taxon>
        <taxon>Actinomycetes</taxon>
        <taxon>Pseudonocardiales</taxon>
        <taxon>Pseudonocardiaceae</taxon>
        <taxon>Pseudonocardia</taxon>
    </lineage>
</organism>
<comment type="subcellular location">
    <subcellularLocation>
        <location evidence="1">Cell membrane</location>
        <topology evidence="1">Multi-pass membrane protein</topology>
    </subcellularLocation>
</comment>
<evidence type="ECO:0000256" key="3">
    <source>
        <dbReference type="ARBA" id="ARBA00022692"/>
    </source>
</evidence>
<dbReference type="Pfam" id="PF02653">
    <property type="entry name" value="BPD_transp_2"/>
    <property type="match status" value="1"/>
</dbReference>
<feature type="transmembrane region" description="Helical" evidence="6">
    <location>
        <begin position="114"/>
        <end position="132"/>
    </location>
</feature>
<keyword evidence="5 6" id="KW-0472">Membrane</keyword>
<comment type="caution">
    <text evidence="7">The sequence shown here is derived from an EMBL/GenBank/DDBJ whole genome shotgun (WGS) entry which is preliminary data.</text>
</comment>
<reference evidence="7 8" key="1">
    <citation type="journal article" date="2019" name="Int. J. Syst. Evol. Microbiol.">
        <title>The Global Catalogue of Microorganisms (GCM) 10K type strain sequencing project: providing services to taxonomists for standard genome sequencing and annotation.</title>
        <authorList>
            <consortium name="The Broad Institute Genomics Platform"/>
            <consortium name="The Broad Institute Genome Sequencing Center for Infectious Disease"/>
            <person name="Wu L."/>
            <person name="Ma J."/>
        </authorList>
    </citation>
    <scope>NUCLEOTIDE SEQUENCE [LARGE SCALE GENOMIC DNA]</scope>
    <source>
        <strain evidence="7 8">JCM 16009</strain>
    </source>
</reference>
<feature type="transmembrane region" description="Helical" evidence="6">
    <location>
        <begin position="89"/>
        <end position="107"/>
    </location>
</feature>
<evidence type="ECO:0000256" key="6">
    <source>
        <dbReference type="SAM" id="Phobius"/>
    </source>
</evidence>
<proteinExistence type="predicted"/>
<keyword evidence="2" id="KW-1003">Cell membrane</keyword>
<dbReference type="RefSeq" id="WP_344424851.1">
    <property type="nucleotide sequence ID" value="NZ_BAAAQK010000025.1"/>
</dbReference>
<feature type="transmembrane region" description="Helical" evidence="6">
    <location>
        <begin position="152"/>
        <end position="174"/>
    </location>
</feature>
<evidence type="ECO:0000313" key="7">
    <source>
        <dbReference type="EMBL" id="GAA1871727.1"/>
    </source>
</evidence>
<accession>A0ABN2NJ99</accession>
<dbReference type="PANTHER" id="PTHR32196:SF63">
    <property type="entry name" value="INNER MEMBRANE ABC TRANSPORTER PERMEASE PROTEIN YJFF"/>
    <property type="match status" value="1"/>
</dbReference>
<sequence>MRANARRLRQYGLPLGLFVVLYVGLLLPAMSPVASAYAILDNLTVLGLATLGVAFCMIAREIDLSVGSTVAVSGLLAIKLSAFGAPTSILLTTIIAGAYGAFQGFLIHRLRIDSIVLTLGTLILLRGVAYLFTDSALRLDDPADGDVFLTRVGGVFTVASIIAVVAYLVLGGVLRYTKPGREVYAFGGARSEAIAAGVNGRRVLITVFCVSGLCAGLAGSVSAYQSASANPTSYGDLLFAVFSAALLGGVSLKGGRGSAINVFLGVGVMGCITAAFSIRGSSYYEAQLTTGVILFAVVTIDWLLARRWASALARRRLELRHTWSGDSSTTSGRLTI</sequence>
<feature type="transmembrane region" description="Helical" evidence="6">
    <location>
        <begin position="233"/>
        <end position="252"/>
    </location>
</feature>
<evidence type="ECO:0000256" key="5">
    <source>
        <dbReference type="ARBA" id="ARBA00023136"/>
    </source>
</evidence>
<gene>
    <name evidence="7" type="ORF">GCM10009836_60750</name>
</gene>
<evidence type="ECO:0000313" key="8">
    <source>
        <dbReference type="Proteomes" id="UP001500449"/>
    </source>
</evidence>